<dbReference type="Pfam" id="PF00440">
    <property type="entry name" value="TetR_N"/>
    <property type="match status" value="1"/>
</dbReference>
<evidence type="ECO:0000313" key="5">
    <source>
        <dbReference type="EMBL" id="GAA5173018.1"/>
    </source>
</evidence>
<reference evidence="6" key="1">
    <citation type="journal article" date="2019" name="Int. J. Syst. Evol. Microbiol.">
        <title>The Global Catalogue of Microorganisms (GCM) 10K type strain sequencing project: providing services to taxonomists for standard genome sequencing and annotation.</title>
        <authorList>
            <consortium name="The Broad Institute Genomics Platform"/>
            <consortium name="The Broad Institute Genome Sequencing Center for Infectious Disease"/>
            <person name="Wu L."/>
            <person name="Ma J."/>
        </authorList>
    </citation>
    <scope>NUCLEOTIDE SEQUENCE [LARGE SCALE GENOMIC DNA]</scope>
    <source>
        <strain evidence="6">JCM 18303</strain>
    </source>
</reference>
<protein>
    <submittedName>
        <fullName evidence="5">TetR/AcrR family transcriptional regulator</fullName>
    </submittedName>
</protein>
<dbReference type="PANTHER" id="PTHR30055:SF237">
    <property type="entry name" value="TRANSCRIPTIONAL REPRESSOR MCE3R"/>
    <property type="match status" value="1"/>
</dbReference>
<dbReference type="PANTHER" id="PTHR30055">
    <property type="entry name" value="HTH-TYPE TRANSCRIPTIONAL REGULATOR RUTR"/>
    <property type="match status" value="1"/>
</dbReference>
<dbReference type="InterPro" id="IPR009057">
    <property type="entry name" value="Homeodomain-like_sf"/>
</dbReference>
<evidence type="ECO:0000256" key="2">
    <source>
        <dbReference type="PROSITE-ProRule" id="PRU00335"/>
    </source>
</evidence>
<accession>A0ABP9R9B0</accession>
<dbReference type="Proteomes" id="UP001428817">
    <property type="component" value="Unassembled WGS sequence"/>
</dbReference>
<feature type="DNA-binding region" description="H-T-H motif" evidence="2">
    <location>
        <begin position="46"/>
        <end position="65"/>
    </location>
</feature>
<proteinExistence type="predicted"/>
<keyword evidence="6" id="KW-1185">Reference proteome</keyword>
<dbReference type="InterPro" id="IPR036271">
    <property type="entry name" value="Tet_transcr_reg_TetR-rel_C_sf"/>
</dbReference>
<feature type="region of interest" description="Disordered" evidence="3">
    <location>
        <begin position="1"/>
        <end position="25"/>
    </location>
</feature>
<evidence type="ECO:0000259" key="4">
    <source>
        <dbReference type="PROSITE" id="PS50977"/>
    </source>
</evidence>
<dbReference type="SUPFAM" id="SSF48498">
    <property type="entry name" value="Tetracyclin repressor-like, C-terminal domain"/>
    <property type="match status" value="1"/>
</dbReference>
<dbReference type="PRINTS" id="PR00455">
    <property type="entry name" value="HTHTETR"/>
</dbReference>
<dbReference type="InterPro" id="IPR001647">
    <property type="entry name" value="HTH_TetR"/>
</dbReference>
<evidence type="ECO:0000256" key="1">
    <source>
        <dbReference type="ARBA" id="ARBA00023125"/>
    </source>
</evidence>
<feature type="compositionally biased region" description="Low complexity" evidence="3">
    <location>
        <begin position="1"/>
        <end position="14"/>
    </location>
</feature>
<dbReference type="Gene3D" id="1.10.357.10">
    <property type="entry name" value="Tetracycline Repressor, domain 2"/>
    <property type="match status" value="1"/>
</dbReference>
<sequence>MSAPTQQPTPTDGGPAAGGPPRGAGRAAITNAAREIFAERGYHGTSIRDIAARAGLSLSALYHWHSSKQDLLAALLWEGTNDYFEACERELAAAGDDPTQRLRAMVRSSVAYRVRRRVESKIIAQEWRNLEPEHQERLNELADAATRLWTDIIADGIRRGVFHCAHPEDARRTVVAACNAIAQWYDPAGEVDLEELIARYTDIALRVVDARGS</sequence>
<evidence type="ECO:0000256" key="3">
    <source>
        <dbReference type="SAM" id="MobiDB-lite"/>
    </source>
</evidence>
<feature type="domain" description="HTH tetR-type" evidence="4">
    <location>
        <begin position="23"/>
        <end position="83"/>
    </location>
</feature>
<name>A0ABP9R9B0_9PSEU</name>
<keyword evidence="1 2" id="KW-0238">DNA-binding</keyword>
<gene>
    <name evidence="5" type="ORF">GCM10023321_73750</name>
</gene>
<organism evidence="5 6">
    <name type="scientific">Pseudonocardia eucalypti</name>
    <dbReference type="NCBI Taxonomy" id="648755"/>
    <lineage>
        <taxon>Bacteria</taxon>
        <taxon>Bacillati</taxon>
        <taxon>Actinomycetota</taxon>
        <taxon>Actinomycetes</taxon>
        <taxon>Pseudonocardiales</taxon>
        <taxon>Pseudonocardiaceae</taxon>
        <taxon>Pseudonocardia</taxon>
    </lineage>
</organism>
<dbReference type="RefSeq" id="WP_185065506.1">
    <property type="nucleotide sequence ID" value="NZ_BAABJP010000055.1"/>
</dbReference>
<dbReference type="PROSITE" id="PS50977">
    <property type="entry name" value="HTH_TETR_2"/>
    <property type="match status" value="1"/>
</dbReference>
<dbReference type="InterPro" id="IPR050109">
    <property type="entry name" value="HTH-type_TetR-like_transc_reg"/>
</dbReference>
<dbReference type="SUPFAM" id="SSF46689">
    <property type="entry name" value="Homeodomain-like"/>
    <property type="match status" value="1"/>
</dbReference>
<evidence type="ECO:0000313" key="6">
    <source>
        <dbReference type="Proteomes" id="UP001428817"/>
    </source>
</evidence>
<comment type="caution">
    <text evidence="5">The sequence shown here is derived from an EMBL/GenBank/DDBJ whole genome shotgun (WGS) entry which is preliminary data.</text>
</comment>
<dbReference type="InterPro" id="IPR041490">
    <property type="entry name" value="KstR2_TetR_C"/>
</dbReference>
<dbReference type="EMBL" id="BAABJP010000055">
    <property type="protein sequence ID" value="GAA5173018.1"/>
    <property type="molecule type" value="Genomic_DNA"/>
</dbReference>
<dbReference type="Pfam" id="PF17932">
    <property type="entry name" value="TetR_C_24"/>
    <property type="match status" value="1"/>
</dbReference>